<name>A0A2M7R6R9_9BACT</name>
<evidence type="ECO:0000256" key="3">
    <source>
        <dbReference type="ARBA" id="ARBA00022801"/>
    </source>
</evidence>
<evidence type="ECO:0000256" key="4">
    <source>
        <dbReference type="ARBA" id="ARBA00022839"/>
    </source>
</evidence>
<feature type="domain" description="Exonuclease VII large subunit C-terminal" evidence="7">
    <location>
        <begin position="127"/>
        <end position="412"/>
    </location>
</feature>
<dbReference type="GO" id="GO:0009318">
    <property type="term" value="C:exodeoxyribonuclease VII complex"/>
    <property type="evidence" value="ECO:0007669"/>
    <property type="project" value="UniProtKB-UniRule"/>
</dbReference>
<dbReference type="GO" id="GO:0006308">
    <property type="term" value="P:DNA catabolic process"/>
    <property type="evidence" value="ECO:0007669"/>
    <property type="project" value="UniProtKB-UniRule"/>
</dbReference>
<comment type="subunit">
    <text evidence="5">Heterooligomer composed of large and small subunits.</text>
</comment>
<comment type="subcellular location">
    <subcellularLocation>
        <location evidence="5 6">Cytoplasm</location>
    </subcellularLocation>
</comment>
<dbReference type="InterPro" id="IPR025824">
    <property type="entry name" value="OB-fold_nuc-bd_dom"/>
</dbReference>
<evidence type="ECO:0000256" key="2">
    <source>
        <dbReference type="ARBA" id="ARBA00022722"/>
    </source>
</evidence>
<evidence type="ECO:0000313" key="10">
    <source>
        <dbReference type="Proteomes" id="UP000230767"/>
    </source>
</evidence>
<comment type="similarity">
    <text evidence="5 6">Belongs to the XseA family.</text>
</comment>
<dbReference type="Pfam" id="PF13742">
    <property type="entry name" value="tRNA_anti_2"/>
    <property type="match status" value="1"/>
</dbReference>
<dbReference type="GO" id="GO:0003676">
    <property type="term" value="F:nucleic acid binding"/>
    <property type="evidence" value="ECO:0007669"/>
    <property type="project" value="InterPro"/>
</dbReference>
<protein>
    <recommendedName>
        <fullName evidence="5">Exodeoxyribonuclease 7 large subunit</fullName>
        <ecNumber evidence="5">3.1.11.6</ecNumber>
    </recommendedName>
    <alternativeName>
        <fullName evidence="5">Exodeoxyribonuclease VII large subunit</fullName>
        <shortName evidence="5">Exonuclease VII large subunit</shortName>
    </alternativeName>
</protein>
<comment type="catalytic activity">
    <reaction evidence="5 6">
        <text>Exonucleolytic cleavage in either 5'- to 3'- or 3'- to 5'-direction to yield nucleoside 5'-phosphates.</text>
        <dbReference type="EC" id="3.1.11.6"/>
    </reaction>
</comment>
<dbReference type="Pfam" id="PF02601">
    <property type="entry name" value="Exonuc_VII_L"/>
    <property type="match status" value="1"/>
</dbReference>
<comment type="caution">
    <text evidence="9">The sequence shown here is derived from an EMBL/GenBank/DDBJ whole genome shotgun (WGS) entry which is preliminary data.</text>
</comment>
<dbReference type="InterPro" id="IPR020579">
    <property type="entry name" value="Exonuc_VII_lsu_C"/>
</dbReference>
<keyword evidence="2 5" id="KW-0540">Nuclease</keyword>
<dbReference type="InterPro" id="IPR003753">
    <property type="entry name" value="Exonuc_VII_L"/>
</dbReference>
<accession>A0A2M7R6R9</accession>
<keyword evidence="1 5" id="KW-0963">Cytoplasm</keyword>
<dbReference type="GO" id="GO:0008855">
    <property type="term" value="F:exodeoxyribonuclease VII activity"/>
    <property type="evidence" value="ECO:0007669"/>
    <property type="project" value="UniProtKB-UniRule"/>
</dbReference>
<evidence type="ECO:0000256" key="1">
    <source>
        <dbReference type="ARBA" id="ARBA00022490"/>
    </source>
</evidence>
<gene>
    <name evidence="5 9" type="primary">xseA</name>
    <name evidence="9" type="ORF">COY73_01155</name>
</gene>
<evidence type="ECO:0000313" key="9">
    <source>
        <dbReference type="EMBL" id="PIY89343.1"/>
    </source>
</evidence>
<dbReference type="CDD" id="cd04489">
    <property type="entry name" value="ExoVII_LU_OBF"/>
    <property type="match status" value="1"/>
</dbReference>
<keyword evidence="4 5" id="KW-0269">Exonuclease</keyword>
<proteinExistence type="inferred from homology"/>
<dbReference type="EMBL" id="PFLW01000033">
    <property type="protein sequence ID" value="PIY89343.1"/>
    <property type="molecule type" value="Genomic_DNA"/>
</dbReference>
<evidence type="ECO:0000259" key="7">
    <source>
        <dbReference type="Pfam" id="PF02601"/>
    </source>
</evidence>
<feature type="domain" description="OB-fold nucleic acid binding" evidence="8">
    <location>
        <begin position="12"/>
        <end position="103"/>
    </location>
</feature>
<keyword evidence="3 5" id="KW-0378">Hydrolase</keyword>
<evidence type="ECO:0000256" key="6">
    <source>
        <dbReference type="RuleBase" id="RU004355"/>
    </source>
</evidence>
<dbReference type="PANTHER" id="PTHR30008">
    <property type="entry name" value="EXODEOXYRIBONUCLEASE 7 LARGE SUBUNIT"/>
    <property type="match status" value="1"/>
</dbReference>
<dbReference type="HAMAP" id="MF_00378">
    <property type="entry name" value="Exonuc_7_L"/>
    <property type="match status" value="1"/>
</dbReference>
<dbReference type="Proteomes" id="UP000230767">
    <property type="component" value="Unassembled WGS sequence"/>
</dbReference>
<dbReference type="NCBIfam" id="TIGR00237">
    <property type="entry name" value="xseA"/>
    <property type="match status" value="1"/>
</dbReference>
<reference evidence="10" key="1">
    <citation type="submission" date="2017-09" db="EMBL/GenBank/DDBJ databases">
        <title>Depth-based differentiation of microbial function through sediment-hosted aquifers and enrichment of novel symbionts in the deep terrestrial subsurface.</title>
        <authorList>
            <person name="Probst A.J."/>
            <person name="Ladd B."/>
            <person name="Jarett J.K."/>
            <person name="Geller-Mcgrath D.E."/>
            <person name="Sieber C.M.K."/>
            <person name="Emerson J.B."/>
            <person name="Anantharaman K."/>
            <person name="Thomas B.C."/>
            <person name="Malmstrom R."/>
            <person name="Stieglmeier M."/>
            <person name="Klingl A."/>
            <person name="Woyke T."/>
            <person name="Ryan C.M."/>
            <person name="Banfield J.F."/>
        </authorList>
    </citation>
    <scope>NUCLEOTIDE SEQUENCE [LARGE SCALE GENOMIC DNA]</scope>
</reference>
<dbReference type="GO" id="GO:0005737">
    <property type="term" value="C:cytoplasm"/>
    <property type="evidence" value="ECO:0007669"/>
    <property type="project" value="UniProtKB-SubCell"/>
</dbReference>
<evidence type="ECO:0000256" key="5">
    <source>
        <dbReference type="HAMAP-Rule" id="MF_00378"/>
    </source>
</evidence>
<dbReference type="PANTHER" id="PTHR30008:SF0">
    <property type="entry name" value="EXODEOXYRIBONUCLEASE 7 LARGE SUBUNIT"/>
    <property type="match status" value="1"/>
</dbReference>
<dbReference type="AlphaFoldDB" id="A0A2M7R6R9"/>
<dbReference type="EC" id="3.1.11.6" evidence="5"/>
<organism evidence="9 10">
    <name type="scientific">Candidatus Nealsonbacteria bacterium CG_4_10_14_0_8_um_filter_37_14</name>
    <dbReference type="NCBI Taxonomy" id="1974684"/>
    <lineage>
        <taxon>Bacteria</taxon>
        <taxon>Candidatus Nealsoniibacteriota</taxon>
    </lineage>
</organism>
<evidence type="ECO:0000259" key="8">
    <source>
        <dbReference type="Pfam" id="PF13742"/>
    </source>
</evidence>
<sequence>MEQEEKKLEPIFSVSEYINLINEGLKQFAAKIIGEISEVDFGPTGNIYFYLKDEKDQSILKCMMYKNKYDIYGIELKEGLKIIAEGRPNLHKFYSFAFIAEVIEYSGEGILKKEYEKLKKKLAEEGLFEKERKRPIPAYPQKIGVITSLKGAVIADFSNNLGRFGFKVKIIDSRVEGQAAVADLLLSIRTFKKQDIEALVIMRGGGSLESMMAFNNELLVREVANFPVPVIAAIGHHKDVTLMALAADLAVDTPSIAATTLTESWKQATLFLERYERNIISNYEEALDNTHDLINQAVETIREYSDSIFNRYKEIENRLRMSLRNFQNALLNAKINLRNSVIKSFSGFKTLLFRVTKQLEYAEKSVNSHNPERQLMLGYSIARCNGRIIRTVKNTRIGDSIDVQVTDGKINSEVKNINKINKNKNG</sequence>
<comment type="function">
    <text evidence="5">Bidirectionally degrades single-stranded DNA into large acid-insoluble oligonucleotides, which are then degraded further into small acid-soluble oligonucleotides.</text>
</comment>